<name>A0ABD1G1Y4_SALDI</name>
<accession>A0ABD1G1Y4</accession>
<dbReference type="PANTHER" id="PTHR32410:SF216">
    <property type="entry name" value="PHORBOL-ESTER_DAG-TYPE DOMAIN-CONTAINING PROTEIN"/>
    <property type="match status" value="1"/>
</dbReference>
<dbReference type="EMBL" id="JBEAFC010000010">
    <property type="protein sequence ID" value="KAL1538116.1"/>
    <property type="molecule type" value="Genomic_DNA"/>
</dbReference>
<dbReference type="InterPro" id="IPR004146">
    <property type="entry name" value="DC1"/>
</dbReference>
<evidence type="ECO:0000256" key="1">
    <source>
        <dbReference type="ARBA" id="ARBA00022737"/>
    </source>
</evidence>
<feature type="domain" description="DC1" evidence="2">
    <location>
        <begin position="148"/>
        <end position="194"/>
    </location>
</feature>
<evidence type="ECO:0000313" key="4">
    <source>
        <dbReference type="Proteomes" id="UP001567538"/>
    </source>
</evidence>
<dbReference type="PANTHER" id="PTHR32410">
    <property type="entry name" value="CYSTEINE/HISTIDINE-RICH C1 DOMAIN FAMILY PROTEIN"/>
    <property type="match status" value="1"/>
</dbReference>
<reference evidence="3 4" key="1">
    <citation type="submission" date="2024-06" db="EMBL/GenBank/DDBJ databases">
        <title>A chromosome level genome sequence of Diviner's sage (Salvia divinorum).</title>
        <authorList>
            <person name="Ford S.A."/>
            <person name="Ro D.-K."/>
            <person name="Ness R.W."/>
            <person name="Phillips M.A."/>
        </authorList>
    </citation>
    <scope>NUCLEOTIDE SEQUENCE [LARGE SCALE GENOMIC DNA]</scope>
    <source>
        <strain evidence="3">SAF-2024a</strain>
        <tissue evidence="3">Leaf</tissue>
    </source>
</reference>
<evidence type="ECO:0000259" key="2">
    <source>
        <dbReference type="Pfam" id="PF03107"/>
    </source>
</evidence>
<protein>
    <recommendedName>
        <fullName evidence="2">DC1 domain-containing protein</fullName>
    </recommendedName>
</protein>
<dbReference type="InterPro" id="IPR053192">
    <property type="entry name" value="Vacuole_Formation_Reg"/>
</dbReference>
<proteinExistence type="predicted"/>
<organism evidence="3 4">
    <name type="scientific">Salvia divinorum</name>
    <name type="common">Maria pastora</name>
    <name type="synonym">Diviner's sage</name>
    <dbReference type="NCBI Taxonomy" id="28513"/>
    <lineage>
        <taxon>Eukaryota</taxon>
        <taxon>Viridiplantae</taxon>
        <taxon>Streptophyta</taxon>
        <taxon>Embryophyta</taxon>
        <taxon>Tracheophyta</taxon>
        <taxon>Spermatophyta</taxon>
        <taxon>Magnoliopsida</taxon>
        <taxon>eudicotyledons</taxon>
        <taxon>Gunneridae</taxon>
        <taxon>Pentapetalae</taxon>
        <taxon>asterids</taxon>
        <taxon>lamiids</taxon>
        <taxon>Lamiales</taxon>
        <taxon>Lamiaceae</taxon>
        <taxon>Nepetoideae</taxon>
        <taxon>Mentheae</taxon>
        <taxon>Salviinae</taxon>
        <taxon>Salvia</taxon>
        <taxon>Salvia subgen. Calosphace</taxon>
    </lineage>
</organism>
<dbReference type="InterPro" id="IPR046349">
    <property type="entry name" value="C1-like_sf"/>
</dbReference>
<feature type="domain" description="DC1" evidence="2">
    <location>
        <begin position="21"/>
        <end position="69"/>
    </location>
</feature>
<dbReference type="Pfam" id="PF03107">
    <property type="entry name" value="C1_2"/>
    <property type="match status" value="4"/>
</dbReference>
<feature type="domain" description="DC1" evidence="2">
    <location>
        <begin position="81"/>
        <end position="125"/>
    </location>
</feature>
<dbReference type="Gene3D" id="3.30.60.20">
    <property type="match status" value="1"/>
</dbReference>
<evidence type="ECO:0000313" key="3">
    <source>
        <dbReference type="EMBL" id="KAL1538116.1"/>
    </source>
</evidence>
<feature type="domain" description="DC1" evidence="2">
    <location>
        <begin position="205"/>
        <end position="254"/>
    </location>
</feature>
<sequence>MSGKEKNIEMDEEKEMVDHWSHEHPLTLLETHGRDYCYGCERRLGSGEQAYGCIASGCEYSNLLHEECAAVAREIGHSLHHPQHILIQRHPLDLRFCDICGRMISSIGYKCTSSGCWFQMHLRCAQGNGVIDATTRDGQQRRDTIRHPSHPSHELKLLRRRCSFKCDACGTKRGGNSYTCTTAACQYWIHERCASLPRNIERGDHPHSLSVSFYVPQEYVRFDYKCDVCSISFLPNYWIYHCSLCRYIVHVKCAFDKPPHITEYNLSLHHSCHYLSDYPSFLLLNYCRAVMSRSNDANTSNRKHQIHLPTDEVSGKIITPFVMRQRRGRRRGRALIPPIIPHDDELVDVKYKFLPHQHELTLVSSDQNQEEEQQQDEENYGKRSELICDGCITPISSSTGEYYYMSCSECKYNLHIACFHLPPHISSLPPHHQLDHHHLYLESCDKLQPWVWQECSVCGYNMNGLFYNCTVCNFKEDIKCASMPDTIHHEAHPQHLLNHVTEDDLRRDVNSSRLSCAAGCDISACSYDCYRCDVCRRDRHEKEGFYCALCNFFICLYYDCGREMITDGDMKAID</sequence>
<keyword evidence="1" id="KW-0677">Repeat</keyword>
<comment type="caution">
    <text evidence="3">The sequence shown here is derived from an EMBL/GenBank/DDBJ whole genome shotgun (WGS) entry which is preliminary data.</text>
</comment>
<gene>
    <name evidence="3" type="ORF">AAHA92_26898</name>
</gene>
<dbReference type="Proteomes" id="UP001567538">
    <property type="component" value="Unassembled WGS sequence"/>
</dbReference>
<keyword evidence="4" id="KW-1185">Reference proteome</keyword>
<dbReference type="AlphaFoldDB" id="A0ABD1G1Y4"/>
<dbReference type="SUPFAM" id="SSF57889">
    <property type="entry name" value="Cysteine-rich domain"/>
    <property type="match status" value="4"/>
</dbReference>